<dbReference type="GeneID" id="30033544"/>
<dbReference type="RefSeq" id="XP_018735897.1">
    <property type="nucleotide sequence ID" value="XM_018878612.1"/>
</dbReference>
<evidence type="ECO:0000313" key="2">
    <source>
        <dbReference type="Proteomes" id="UP000189580"/>
    </source>
</evidence>
<dbReference type="EMBL" id="CP014501">
    <property type="protein sequence ID" value="ANB13420.1"/>
    <property type="molecule type" value="Genomic_DNA"/>
</dbReference>
<proteinExistence type="predicted"/>
<dbReference type="Gene3D" id="2.60.270.60">
    <property type="match status" value="1"/>
</dbReference>
<dbReference type="KEGG" id="slb:AWJ20_1711"/>
<sequence length="195" mass="21729">MDGGSDSRLKPSWLGSSELPFFVVLKNNLDNLDQSATSSNPSLVPDDEHWLYPEVHYVFEDDDFSPTIDVLEQSKNDISVVIDFNEAADEVISYKSLSPSWQILNVSTESAATPTWRSDSNGRTCTMLLIEGTNSELNWNTNTAPVGGTKEEDDVDSLGDMKRLVESFKSRNEQLKQILFERSPDNGPRPSSPQP</sequence>
<protein>
    <submittedName>
        <fullName evidence="1">Uncharacterized protein</fullName>
    </submittedName>
</protein>
<evidence type="ECO:0000313" key="1">
    <source>
        <dbReference type="EMBL" id="ANB13420.1"/>
    </source>
</evidence>
<gene>
    <name evidence="1" type="ORF">AWJ20_1711</name>
</gene>
<dbReference type="OrthoDB" id="4096440at2759"/>
<reference evidence="1 2" key="1">
    <citation type="submission" date="2016-02" db="EMBL/GenBank/DDBJ databases">
        <title>Complete genome sequence and transcriptome regulation of the pentose utilising yeast Sugiyamaella lignohabitans.</title>
        <authorList>
            <person name="Bellasio M."/>
            <person name="Peymann A."/>
            <person name="Valli M."/>
            <person name="Sipitzky M."/>
            <person name="Graf A."/>
            <person name="Sauer M."/>
            <person name="Marx H."/>
            <person name="Mattanovich D."/>
        </authorList>
    </citation>
    <scope>NUCLEOTIDE SEQUENCE [LARGE SCALE GENOMIC DNA]</scope>
    <source>
        <strain evidence="1 2">CBS 10342</strain>
    </source>
</reference>
<name>A0A167DXP8_9ASCO</name>
<organism evidence="1 2">
    <name type="scientific">Sugiyamaella lignohabitans</name>
    <dbReference type="NCBI Taxonomy" id="796027"/>
    <lineage>
        <taxon>Eukaryota</taxon>
        <taxon>Fungi</taxon>
        <taxon>Dikarya</taxon>
        <taxon>Ascomycota</taxon>
        <taxon>Saccharomycotina</taxon>
        <taxon>Dipodascomycetes</taxon>
        <taxon>Dipodascales</taxon>
        <taxon>Trichomonascaceae</taxon>
        <taxon>Sugiyamaella</taxon>
    </lineage>
</organism>
<accession>A0A167DXP8</accession>
<dbReference type="AlphaFoldDB" id="A0A167DXP8"/>
<keyword evidence="2" id="KW-1185">Reference proteome</keyword>
<dbReference type="Proteomes" id="UP000189580">
    <property type="component" value="Chromosome a"/>
</dbReference>